<dbReference type="Proteomes" id="UP001163321">
    <property type="component" value="Chromosome 8"/>
</dbReference>
<dbReference type="EMBL" id="CM047587">
    <property type="protein sequence ID" value="KAI9907836.1"/>
    <property type="molecule type" value="Genomic_DNA"/>
</dbReference>
<organism evidence="1 2">
    <name type="scientific">Peronosclerospora sorghi</name>
    <dbReference type="NCBI Taxonomy" id="230839"/>
    <lineage>
        <taxon>Eukaryota</taxon>
        <taxon>Sar</taxon>
        <taxon>Stramenopiles</taxon>
        <taxon>Oomycota</taxon>
        <taxon>Peronosporomycetes</taxon>
        <taxon>Peronosporales</taxon>
        <taxon>Peronosporaceae</taxon>
        <taxon>Peronosclerospora</taxon>
    </lineage>
</organism>
<gene>
    <name evidence="1" type="ORF">PsorP6_003459</name>
</gene>
<evidence type="ECO:0000313" key="2">
    <source>
        <dbReference type="Proteomes" id="UP001163321"/>
    </source>
</evidence>
<comment type="caution">
    <text evidence="1">The sequence shown here is derived from an EMBL/GenBank/DDBJ whole genome shotgun (WGS) entry which is preliminary data.</text>
</comment>
<evidence type="ECO:0000313" key="1">
    <source>
        <dbReference type="EMBL" id="KAI9907836.1"/>
    </source>
</evidence>
<proteinExistence type="predicted"/>
<sequence>MANAFAVSLAAIRRNRSNPVVEETSVDSVARSIATSQINGKRRDRKRDSQLSAEGKEILKKALSCNSMQDAKENANSGRRGLFDDSSSDDGSKTGLFGSSGHKREARHSTSSAVKNVRSSESSVLIRSALAEKPMSAASVSDDEDSSSDSDSNKELSLFAESRKPPSQTPQSVVANNVGVGGAGPSIVVVFRMSAVRSEGKKTVGVFTFTLEFGNVEYTFSFIYAEFEAIHTRLTSIFPGIALPKFPSKHRLQARARARLYLQQSVALPEVVSNERFQLEYRIECAFAKALTNDQKPEPNDAKLPRQDLASPVSSSRFASPHVQPTASRPSKGFFGFNDSDPESNSDTSVDTPKPLILEPLRESTASTPRKRSKKSEMASGVIASVPEGKKHRSQSRRSSRASSKASFVPVLDVNTSYRHSI</sequence>
<protein>
    <submittedName>
        <fullName evidence="1">Uncharacterized protein</fullName>
    </submittedName>
</protein>
<accession>A0ACC0VQT7</accession>
<keyword evidence="2" id="KW-1185">Reference proteome</keyword>
<reference evidence="1 2" key="1">
    <citation type="journal article" date="2022" name="bioRxiv">
        <title>The genome of the oomycete Peronosclerospora sorghi, a cosmopolitan pathogen of maize and sorghum, is inflated with dispersed pseudogenes.</title>
        <authorList>
            <person name="Fletcher K."/>
            <person name="Martin F."/>
            <person name="Isakeit T."/>
            <person name="Cavanaugh K."/>
            <person name="Magill C."/>
            <person name="Michelmore R."/>
        </authorList>
    </citation>
    <scope>NUCLEOTIDE SEQUENCE [LARGE SCALE GENOMIC DNA]</scope>
    <source>
        <strain evidence="1">P6</strain>
    </source>
</reference>
<name>A0ACC0VQT7_9STRA</name>